<evidence type="ECO:0000256" key="1">
    <source>
        <dbReference type="ARBA" id="ARBA00006295"/>
    </source>
</evidence>
<feature type="region of interest" description="Disordered" evidence="3">
    <location>
        <begin position="384"/>
        <end position="437"/>
    </location>
</feature>
<dbReference type="Pfam" id="PF02195">
    <property type="entry name" value="ParB_N"/>
    <property type="match status" value="1"/>
</dbReference>
<dbReference type="CDD" id="cd16406">
    <property type="entry name" value="ParB_N_like"/>
    <property type="match status" value="1"/>
</dbReference>
<dbReference type="BioCyc" id="RPAL652103:RPDX1_RS16350-MONOMER"/>
<feature type="compositionally biased region" description="Acidic residues" evidence="3">
    <location>
        <begin position="672"/>
        <end position="695"/>
    </location>
</feature>
<dbReference type="InterPro" id="IPR036086">
    <property type="entry name" value="ParB/Sulfiredoxin_sf"/>
</dbReference>
<dbReference type="InterPro" id="IPR050336">
    <property type="entry name" value="Chromosome_partition/occlusion"/>
</dbReference>
<dbReference type="STRING" id="652103.Rpdx1_3313"/>
<dbReference type="Proteomes" id="UP000001402">
    <property type="component" value="Chromosome"/>
</dbReference>
<dbReference type="PANTHER" id="PTHR33375">
    <property type="entry name" value="CHROMOSOME-PARTITIONING PROTEIN PARB-RELATED"/>
    <property type="match status" value="1"/>
</dbReference>
<protein>
    <submittedName>
        <fullName evidence="5">ParB domain protein nuclease</fullName>
    </submittedName>
</protein>
<reference evidence="5" key="1">
    <citation type="submission" date="2010-12" db="EMBL/GenBank/DDBJ databases">
        <title>Complete sequence of Rhodopseudomonas palustris DX-1.</title>
        <authorList>
            <consortium name="US DOE Joint Genome Institute"/>
            <person name="Lucas S."/>
            <person name="Copeland A."/>
            <person name="Lapidus A."/>
            <person name="Cheng J.-F."/>
            <person name="Goodwin L."/>
            <person name="Pitluck S."/>
            <person name="Misra M."/>
            <person name="Chertkov O."/>
            <person name="Detter J.C."/>
            <person name="Han C."/>
            <person name="Tapia R."/>
            <person name="Land M."/>
            <person name="Hauser L."/>
            <person name="Kyrpides N."/>
            <person name="Ivanova N."/>
            <person name="Ovchinnikova G."/>
            <person name="Logan B."/>
            <person name="Oda Y."/>
            <person name="Harwood C."/>
            <person name="Woyke T."/>
        </authorList>
    </citation>
    <scope>NUCLEOTIDE SEQUENCE [LARGE SCALE GENOMIC DNA]</scope>
    <source>
        <strain evidence="5">DX-1</strain>
    </source>
</reference>
<dbReference type="GO" id="GO:0007059">
    <property type="term" value="P:chromosome segregation"/>
    <property type="evidence" value="ECO:0007669"/>
    <property type="project" value="TreeGrafter"/>
</dbReference>
<feature type="coiled-coil region" evidence="2">
    <location>
        <begin position="307"/>
        <end position="334"/>
    </location>
</feature>
<proteinExistence type="inferred from homology"/>
<organism evidence="5 6">
    <name type="scientific">Rhodopseudomonas palustris (strain DX-1)</name>
    <dbReference type="NCBI Taxonomy" id="652103"/>
    <lineage>
        <taxon>Bacteria</taxon>
        <taxon>Pseudomonadati</taxon>
        <taxon>Pseudomonadota</taxon>
        <taxon>Alphaproteobacteria</taxon>
        <taxon>Hyphomicrobiales</taxon>
        <taxon>Nitrobacteraceae</taxon>
        <taxon>Rhodopseudomonas</taxon>
    </lineage>
</organism>
<dbReference type="InterPro" id="IPR003115">
    <property type="entry name" value="ParB_N"/>
</dbReference>
<accession>E6VQ94</accession>
<evidence type="ECO:0000256" key="3">
    <source>
        <dbReference type="SAM" id="MobiDB-lite"/>
    </source>
</evidence>
<dbReference type="FunFam" id="3.90.1530.30:FF:000002">
    <property type="entry name" value="Chromosome partitioning protein ParB"/>
    <property type="match status" value="1"/>
</dbReference>
<dbReference type="SMART" id="SM00470">
    <property type="entry name" value="ParB"/>
    <property type="match status" value="1"/>
</dbReference>
<keyword evidence="2" id="KW-0175">Coiled coil</keyword>
<evidence type="ECO:0000259" key="4">
    <source>
        <dbReference type="SMART" id="SM00470"/>
    </source>
</evidence>
<dbReference type="AlphaFoldDB" id="E6VQ94"/>
<dbReference type="OrthoDB" id="9813122at2"/>
<name>E6VQ94_RHOPX</name>
<gene>
    <name evidence="5" type="ordered locus">Rpdx1_3313</name>
</gene>
<comment type="similarity">
    <text evidence="1">Belongs to the ParB family.</text>
</comment>
<sequence>MASVQKIKLSPSRDIPFNKLVLSQSNVRRVKAGVSIEQLAESIAQRTLLQSLSVRAVIGADGQETGMYEVPAGGRRYRALELLVKQKRMAKTQPVPCVVRCDGLAEDDSLAENDERIGLHPLDQFRAFKALHDGGMSEEDIAARHFVTAATVKQRLRLASVSPRLLDVYADDGMTLEQLMAFSVTADQARQEQVWDIVSRSHLDQPYQIRRMLTESSIRASDRRVQFVGLEAYEQAGGTVLRDLFEHDDGGWLQDVQLLDRLVIEKLQMDAETIAAEGWKWISVAVNFPYGHTDCLRELHGTPVEMTEDEQAAEAALRAEYDKLEADYAEADELPDGIDERLGEIETALSAFDTRPMRYDPADIARAGAFVSLDQDGRLAVDRGYVRPEDEAPVSDDPELEKSSSEQHPDDDGEVSTPHSVITVGGAPSGGEEDEDDAIKPLPERLVAELTAHRTLALRNALAKDPAMAFTAVLHNFVLATFYRFAPSNGCLEIAIRTPILPAQAPGLNDSASAKAIEARHDAWKLRLPRDEGGLWDALIGFDAAEQSALFAHCASFGVNALYEPANRFNEGRASARGIRRRLEHADLFARAVDLDMVAAGWTTTVDNYLGRVTKPRILEAVREAKGEAAVQLIDHLKKPEMAREAERLLNGSDWLPEPLRLAEAESATVAGEDEALPEFLDEHEDEPVEDEDDQPGVIAAE</sequence>
<evidence type="ECO:0000313" key="5">
    <source>
        <dbReference type="EMBL" id="ADU44884.1"/>
    </source>
</evidence>
<dbReference type="GO" id="GO:0005694">
    <property type="term" value="C:chromosome"/>
    <property type="evidence" value="ECO:0007669"/>
    <property type="project" value="TreeGrafter"/>
</dbReference>
<feature type="compositionally biased region" description="Basic and acidic residues" evidence="3">
    <location>
        <begin position="400"/>
        <end position="410"/>
    </location>
</feature>
<evidence type="ECO:0000313" key="6">
    <source>
        <dbReference type="Proteomes" id="UP000001402"/>
    </source>
</evidence>
<dbReference type="FunFam" id="1.10.10.2830:FF:000001">
    <property type="entry name" value="Chromosome partitioning protein ParB"/>
    <property type="match status" value="1"/>
</dbReference>
<dbReference type="KEGG" id="rpx:Rpdx1_3313"/>
<dbReference type="EMBL" id="CP002418">
    <property type="protein sequence ID" value="ADU44884.1"/>
    <property type="molecule type" value="Genomic_DNA"/>
</dbReference>
<dbReference type="PANTHER" id="PTHR33375:SF7">
    <property type="entry name" value="CHROMOSOME 2-PARTITIONING PROTEIN PARB-RELATED"/>
    <property type="match status" value="1"/>
</dbReference>
<dbReference type="SUPFAM" id="SSF110849">
    <property type="entry name" value="ParB/Sulfiredoxin"/>
    <property type="match status" value="1"/>
</dbReference>
<dbReference type="SUPFAM" id="SSF109709">
    <property type="entry name" value="KorB DNA-binding domain-like"/>
    <property type="match status" value="1"/>
</dbReference>
<evidence type="ECO:0000256" key="2">
    <source>
        <dbReference type="SAM" id="Coils"/>
    </source>
</evidence>
<feature type="domain" description="ParB-like N-terminal" evidence="4">
    <location>
        <begin position="13"/>
        <end position="114"/>
    </location>
</feature>
<dbReference type="HOGENOM" id="CLU_019174_1_0_5"/>
<dbReference type="Gene3D" id="1.10.10.2830">
    <property type="match status" value="1"/>
</dbReference>
<dbReference type="Gene3D" id="3.90.1530.30">
    <property type="match status" value="1"/>
</dbReference>
<dbReference type="eggNOG" id="COG1475">
    <property type="taxonomic scope" value="Bacteria"/>
</dbReference>
<feature type="region of interest" description="Disordered" evidence="3">
    <location>
        <begin position="666"/>
        <end position="702"/>
    </location>
</feature>